<dbReference type="EMBL" id="JADWDJ010000011">
    <property type="protein sequence ID" value="KAG5273475.1"/>
    <property type="molecule type" value="Genomic_DNA"/>
</dbReference>
<dbReference type="Proteomes" id="UP000823561">
    <property type="component" value="Chromosome 11"/>
</dbReference>
<organism evidence="2 3">
    <name type="scientific">Alosa alosa</name>
    <name type="common">allis shad</name>
    <dbReference type="NCBI Taxonomy" id="278164"/>
    <lineage>
        <taxon>Eukaryota</taxon>
        <taxon>Metazoa</taxon>
        <taxon>Chordata</taxon>
        <taxon>Craniata</taxon>
        <taxon>Vertebrata</taxon>
        <taxon>Euteleostomi</taxon>
        <taxon>Actinopterygii</taxon>
        <taxon>Neopterygii</taxon>
        <taxon>Teleostei</taxon>
        <taxon>Clupei</taxon>
        <taxon>Clupeiformes</taxon>
        <taxon>Clupeoidei</taxon>
        <taxon>Clupeidae</taxon>
        <taxon>Alosa</taxon>
    </lineage>
</organism>
<keyword evidence="3" id="KW-1185">Reference proteome</keyword>
<evidence type="ECO:0000313" key="3">
    <source>
        <dbReference type="Proteomes" id="UP000823561"/>
    </source>
</evidence>
<proteinExistence type="predicted"/>
<keyword evidence="1" id="KW-0732">Signal</keyword>
<dbReference type="AlphaFoldDB" id="A0AAV6GFA5"/>
<protein>
    <submittedName>
        <fullName evidence="2">Uncharacterized protein</fullName>
    </submittedName>
</protein>
<feature type="signal peptide" evidence="1">
    <location>
        <begin position="1"/>
        <end position="15"/>
    </location>
</feature>
<evidence type="ECO:0000313" key="2">
    <source>
        <dbReference type="EMBL" id="KAG5273475.1"/>
    </source>
</evidence>
<accession>A0AAV6GFA5</accession>
<evidence type="ECO:0000256" key="1">
    <source>
        <dbReference type="SAM" id="SignalP"/>
    </source>
</evidence>
<gene>
    <name evidence="2" type="ORF">AALO_G00151720</name>
</gene>
<feature type="chain" id="PRO_5043327686" evidence="1">
    <location>
        <begin position="16"/>
        <end position="106"/>
    </location>
</feature>
<name>A0AAV6GFA5_9TELE</name>
<reference evidence="2" key="1">
    <citation type="submission" date="2020-10" db="EMBL/GenBank/DDBJ databases">
        <title>Chromosome-scale genome assembly of the Allis shad, Alosa alosa.</title>
        <authorList>
            <person name="Margot Z."/>
            <person name="Christophe K."/>
            <person name="Cabau C."/>
            <person name="Louis A."/>
            <person name="Berthelot C."/>
            <person name="Parey E."/>
            <person name="Roest Crollius H."/>
            <person name="Montfort J."/>
            <person name="Robinson-Rechavi M."/>
            <person name="Bucao C."/>
            <person name="Bouchez O."/>
            <person name="Gislard M."/>
            <person name="Lluch J."/>
            <person name="Milhes M."/>
            <person name="Lampietro C."/>
            <person name="Lopez Roques C."/>
            <person name="Donnadieu C."/>
            <person name="Braasch I."/>
            <person name="Desvignes T."/>
            <person name="Postlethwait J."/>
            <person name="Bobe J."/>
            <person name="Guiguen Y."/>
        </authorList>
    </citation>
    <scope>NUCLEOTIDE SEQUENCE</scope>
    <source>
        <strain evidence="2">M-15738</strain>
        <tissue evidence="2">Blood</tissue>
    </source>
</reference>
<comment type="caution">
    <text evidence="2">The sequence shown here is derived from an EMBL/GenBank/DDBJ whole genome shotgun (WGS) entry which is preliminary data.</text>
</comment>
<sequence length="106" mass="12012">MVLFIHLLLDILSELKDLTLLFQREGLTLQMVSDGLQKTTLALVAMQTVPGQHLQELLDEVGPFPGNTFSTVQLNRKRVDDDDFDKVKHKLINALCDYVTTRFGEP</sequence>